<evidence type="ECO:0000259" key="2">
    <source>
        <dbReference type="Pfam" id="PF13843"/>
    </source>
</evidence>
<evidence type="ECO:0000313" key="4">
    <source>
        <dbReference type="Proteomes" id="UP000762676"/>
    </source>
</evidence>
<feature type="compositionally biased region" description="Acidic residues" evidence="1">
    <location>
        <begin position="13"/>
        <end position="25"/>
    </location>
</feature>
<accession>A0AAV4HB51</accession>
<organism evidence="3 4">
    <name type="scientific">Elysia marginata</name>
    <dbReference type="NCBI Taxonomy" id="1093978"/>
    <lineage>
        <taxon>Eukaryota</taxon>
        <taxon>Metazoa</taxon>
        <taxon>Spiralia</taxon>
        <taxon>Lophotrochozoa</taxon>
        <taxon>Mollusca</taxon>
        <taxon>Gastropoda</taxon>
        <taxon>Heterobranchia</taxon>
        <taxon>Euthyneura</taxon>
        <taxon>Panpulmonata</taxon>
        <taxon>Sacoglossa</taxon>
        <taxon>Placobranchoidea</taxon>
        <taxon>Plakobranchidae</taxon>
        <taxon>Elysia</taxon>
    </lineage>
</organism>
<name>A0AAV4HB51_9GAST</name>
<feature type="domain" description="PiggyBac transposable element-derived protein" evidence="2">
    <location>
        <begin position="95"/>
        <end position="224"/>
    </location>
</feature>
<evidence type="ECO:0000313" key="3">
    <source>
        <dbReference type="EMBL" id="GFR95377.1"/>
    </source>
</evidence>
<evidence type="ECO:0000256" key="1">
    <source>
        <dbReference type="SAM" id="MobiDB-lite"/>
    </source>
</evidence>
<dbReference type="PANTHER" id="PTHR46599">
    <property type="entry name" value="PIGGYBAC TRANSPOSABLE ELEMENT-DERIVED PROTEIN 4"/>
    <property type="match status" value="1"/>
</dbReference>
<reference evidence="3 4" key="1">
    <citation type="journal article" date="2021" name="Elife">
        <title>Chloroplast acquisition without the gene transfer in kleptoplastic sea slugs, Plakobranchus ocellatus.</title>
        <authorList>
            <person name="Maeda T."/>
            <person name="Takahashi S."/>
            <person name="Yoshida T."/>
            <person name="Shimamura S."/>
            <person name="Takaki Y."/>
            <person name="Nagai Y."/>
            <person name="Toyoda A."/>
            <person name="Suzuki Y."/>
            <person name="Arimoto A."/>
            <person name="Ishii H."/>
            <person name="Satoh N."/>
            <person name="Nishiyama T."/>
            <person name="Hasebe M."/>
            <person name="Maruyama T."/>
            <person name="Minagawa J."/>
            <person name="Obokata J."/>
            <person name="Shigenobu S."/>
        </authorList>
    </citation>
    <scope>NUCLEOTIDE SEQUENCE [LARGE SCALE GENOMIC DNA]</scope>
</reference>
<feature type="region of interest" description="Disordered" evidence="1">
    <location>
        <begin position="1"/>
        <end position="31"/>
    </location>
</feature>
<dbReference type="Proteomes" id="UP000762676">
    <property type="component" value="Unassembled WGS sequence"/>
</dbReference>
<gene>
    <name evidence="3" type="ORF">ElyMa_000942600</name>
</gene>
<keyword evidence="4" id="KW-1185">Reference proteome</keyword>
<dbReference type="Pfam" id="PF13843">
    <property type="entry name" value="DDE_Tnp_1_7"/>
    <property type="match status" value="1"/>
</dbReference>
<protein>
    <submittedName>
        <fullName evidence="3">PiggyBac transposable element-derived protein 4</fullName>
    </submittedName>
</protein>
<sequence length="225" mass="25491">MSDGEEFVPYSSDCDDYSGSDDSDNDALSVDPDLNTSIAEEVPVVDGTVIRTVVYMGKDGTEWKNTPIVPNDQTRWPNVVTLPRNRISETQNVTSPAEVFELFISRNMLSVIVKYTNQEGKRQRGASWIETDHTEIKALIGMLVFIGAQKQSKVNLQTIWDALLGQPFVRATMSYNRCFQLLNLLRFDNKDTRPQRRETDKLAPISELLNLHLSNLQRYYVPGAT</sequence>
<comment type="caution">
    <text evidence="3">The sequence shown here is derived from an EMBL/GenBank/DDBJ whole genome shotgun (WGS) entry which is preliminary data.</text>
</comment>
<dbReference type="AlphaFoldDB" id="A0AAV4HB51"/>
<dbReference type="InterPro" id="IPR029526">
    <property type="entry name" value="PGBD"/>
</dbReference>
<dbReference type="PANTHER" id="PTHR46599:SF6">
    <property type="entry name" value="DUAL SPECIFICITY PHOSPHATASE 26"/>
    <property type="match status" value="1"/>
</dbReference>
<proteinExistence type="predicted"/>
<dbReference type="EMBL" id="BMAT01001914">
    <property type="protein sequence ID" value="GFR95377.1"/>
    <property type="molecule type" value="Genomic_DNA"/>
</dbReference>